<evidence type="ECO:0000256" key="8">
    <source>
        <dbReference type="SAM" id="Phobius"/>
    </source>
</evidence>
<comment type="caution">
    <text evidence="9">The sequence shown here is derived from an EMBL/GenBank/DDBJ whole genome shotgun (WGS) entry which is preliminary data.</text>
</comment>
<feature type="transmembrane region" description="Helical" evidence="8">
    <location>
        <begin position="222"/>
        <end position="242"/>
    </location>
</feature>
<feature type="transmembrane region" description="Helical" evidence="8">
    <location>
        <begin position="618"/>
        <end position="646"/>
    </location>
</feature>
<evidence type="ECO:0000256" key="2">
    <source>
        <dbReference type="ARBA" id="ARBA00007935"/>
    </source>
</evidence>
<dbReference type="PANTHER" id="PTHR30472:SF37">
    <property type="entry name" value="FE(3+) DICITRATE TRANSPORT SYSTEM PERMEASE PROTEIN FECD-RELATED"/>
    <property type="match status" value="1"/>
</dbReference>
<protein>
    <submittedName>
        <fullName evidence="9">Iron ABC transporter permease</fullName>
    </submittedName>
</protein>
<evidence type="ECO:0000256" key="6">
    <source>
        <dbReference type="ARBA" id="ARBA00022989"/>
    </source>
</evidence>
<dbReference type="NCBIfam" id="NF007867">
    <property type="entry name" value="PRK10577.1-3"/>
    <property type="match status" value="1"/>
</dbReference>
<organism evidence="9 10">
    <name type="scientific">Nocardioides hwasunensis</name>
    <dbReference type="NCBI Taxonomy" id="397258"/>
    <lineage>
        <taxon>Bacteria</taxon>
        <taxon>Bacillati</taxon>
        <taxon>Actinomycetota</taxon>
        <taxon>Actinomycetes</taxon>
        <taxon>Propionibacteriales</taxon>
        <taxon>Nocardioidaceae</taxon>
        <taxon>Nocardioides</taxon>
    </lineage>
</organism>
<feature type="transmembrane region" description="Helical" evidence="8">
    <location>
        <begin position="497"/>
        <end position="516"/>
    </location>
</feature>
<dbReference type="Proteomes" id="UP000649289">
    <property type="component" value="Unassembled WGS sequence"/>
</dbReference>
<feature type="transmembrane region" description="Helical" evidence="8">
    <location>
        <begin position="688"/>
        <end position="705"/>
    </location>
</feature>
<dbReference type="InterPro" id="IPR037294">
    <property type="entry name" value="ABC_BtuC-like"/>
</dbReference>
<feature type="transmembrane region" description="Helical" evidence="8">
    <location>
        <begin position="528"/>
        <end position="549"/>
    </location>
</feature>
<dbReference type="RefSeq" id="WP_191200495.1">
    <property type="nucleotide sequence ID" value="NZ_BAAAPA010000006.1"/>
</dbReference>
<proteinExistence type="inferred from homology"/>
<evidence type="ECO:0000313" key="10">
    <source>
        <dbReference type="Proteomes" id="UP000649289"/>
    </source>
</evidence>
<feature type="transmembrane region" description="Helical" evidence="8">
    <location>
        <begin position="36"/>
        <end position="57"/>
    </location>
</feature>
<feature type="transmembrane region" description="Helical" evidence="8">
    <location>
        <begin position="658"/>
        <end position="676"/>
    </location>
</feature>
<evidence type="ECO:0000256" key="7">
    <source>
        <dbReference type="ARBA" id="ARBA00023136"/>
    </source>
</evidence>
<keyword evidence="5 8" id="KW-0812">Transmembrane</keyword>
<dbReference type="InterPro" id="IPR000522">
    <property type="entry name" value="ABC_transptr_permease_BtuC"/>
</dbReference>
<keyword evidence="10" id="KW-1185">Reference proteome</keyword>
<evidence type="ECO:0000256" key="5">
    <source>
        <dbReference type="ARBA" id="ARBA00022692"/>
    </source>
</evidence>
<feature type="transmembrane region" description="Helical" evidence="8">
    <location>
        <begin position="440"/>
        <end position="460"/>
    </location>
</feature>
<gene>
    <name evidence="9" type="ORF">IEZ25_16310</name>
</gene>
<comment type="similarity">
    <text evidence="2">Belongs to the binding-protein-dependent transport system permease family. FecCD subfamily.</text>
</comment>
<feature type="transmembrane region" description="Helical" evidence="8">
    <location>
        <begin position="126"/>
        <end position="146"/>
    </location>
</feature>
<evidence type="ECO:0000256" key="1">
    <source>
        <dbReference type="ARBA" id="ARBA00004651"/>
    </source>
</evidence>
<feature type="transmembrane region" description="Helical" evidence="8">
    <location>
        <begin position="388"/>
        <end position="412"/>
    </location>
</feature>
<accession>A0ABR8MNT0</accession>
<dbReference type="CDD" id="cd06550">
    <property type="entry name" value="TM_ABC_iron-siderophores_like"/>
    <property type="match status" value="2"/>
</dbReference>
<dbReference type="EMBL" id="JACXYY010000006">
    <property type="protein sequence ID" value="MBD3916184.1"/>
    <property type="molecule type" value="Genomic_DNA"/>
</dbReference>
<feature type="transmembrane region" description="Helical" evidence="8">
    <location>
        <begin position="95"/>
        <end position="114"/>
    </location>
</feature>
<sequence length="709" mass="70626">MSLDERRPASAGPVLPGDVPASAGDVVPRLGLGSRLGSTGVLLGLLAGLALVSGWHLTQGTSGVGLRDLVGLLVAPSPDDAGTRDILIGSRLPRLAAGLAVGFALGVAGTLLQSVSRNALASPDTLAVTAGAFFAVTAVAAFRIAVPLWGSTLVAFAGGLLAATLVLVLAGGAGTSTTRLILAGSATAMALGSATAALLILFRTETTGLFAWGNGSLNQLDLRAFLQAAPVIVLATLLALLASRRLDLLGLGDDTASVLGVPVRTTRIAAVLLGVLLAATAVTLAGPIGFVGLCAPAAARLLGRAIPGVLRHGVLVLASGLVGALMVVGADLVMRSALGADRAIAIPTGVTTTLLGAVVLVVLARGARDSGPTRRPASARIGVHGRARFVMVLVVVAAVVVTAVLAGLMLGYTRLRSGDVLVWARGDAPPLLAFVMDERAPRVVAAVLGGAGLAVAGCLVQATCRNPLAEPGILGIAGGAGVGAVVVVTLGSGSRTALVVAAVVGALIAFAVVYAVSWRHGLDSDRLVLVGVGVSALAGGVSTFLLLRASPYDTPEIFTWLSGTTYGRSWGQVVPVAVALAVVLPLAMVARRELDLLALDEDTPRLVGIGMEKVRLTVLLAAAVLTALSVTAVGVVGFVGLVAPHAARGLVGGRNARVVPVAVLIGAALLASADAIGRTALAPAELPAGLVVALVGGPYFVYLLARSRA</sequence>
<keyword evidence="3" id="KW-0813">Transport</keyword>
<feature type="transmembrane region" description="Helical" evidence="8">
    <location>
        <begin position="344"/>
        <end position="367"/>
    </location>
</feature>
<feature type="transmembrane region" description="Helical" evidence="8">
    <location>
        <begin position="314"/>
        <end position="338"/>
    </location>
</feature>
<name>A0ABR8MNT0_9ACTN</name>
<feature type="transmembrane region" description="Helical" evidence="8">
    <location>
        <begin position="153"/>
        <end position="174"/>
    </location>
</feature>
<evidence type="ECO:0000256" key="4">
    <source>
        <dbReference type="ARBA" id="ARBA00022475"/>
    </source>
</evidence>
<feature type="transmembrane region" description="Helical" evidence="8">
    <location>
        <begin position="569"/>
        <end position="590"/>
    </location>
</feature>
<feature type="transmembrane region" description="Helical" evidence="8">
    <location>
        <begin position="180"/>
        <end position="202"/>
    </location>
</feature>
<comment type="subcellular location">
    <subcellularLocation>
        <location evidence="1">Cell membrane</location>
        <topology evidence="1">Multi-pass membrane protein</topology>
    </subcellularLocation>
</comment>
<dbReference type="Pfam" id="PF01032">
    <property type="entry name" value="FecCD"/>
    <property type="match status" value="2"/>
</dbReference>
<keyword evidence="7 8" id="KW-0472">Membrane</keyword>
<dbReference type="PANTHER" id="PTHR30472">
    <property type="entry name" value="FERRIC ENTEROBACTIN TRANSPORT SYSTEM PERMEASE PROTEIN"/>
    <property type="match status" value="1"/>
</dbReference>
<evidence type="ECO:0000256" key="3">
    <source>
        <dbReference type="ARBA" id="ARBA00022448"/>
    </source>
</evidence>
<keyword evidence="6 8" id="KW-1133">Transmembrane helix</keyword>
<feature type="transmembrane region" description="Helical" evidence="8">
    <location>
        <begin position="472"/>
        <end position="491"/>
    </location>
</feature>
<dbReference type="SUPFAM" id="SSF81345">
    <property type="entry name" value="ABC transporter involved in vitamin B12 uptake, BtuC"/>
    <property type="match status" value="2"/>
</dbReference>
<evidence type="ECO:0000313" key="9">
    <source>
        <dbReference type="EMBL" id="MBD3916184.1"/>
    </source>
</evidence>
<feature type="transmembrane region" description="Helical" evidence="8">
    <location>
        <begin position="268"/>
        <end position="293"/>
    </location>
</feature>
<dbReference type="Gene3D" id="1.10.3470.10">
    <property type="entry name" value="ABC transporter involved in vitamin B12 uptake, BtuC"/>
    <property type="match status" value="2"/>
</dbReference>
<reference evidence="9 10" key="1">
    <citation type="submission" date="2020-09" db="EMBL/GenBank/DDBJ databases">
        <title>novel species in genus Nocardioides.</title>
        <authorList>
            <person name="Zhang G."/>
        </authorList>
    </citation>
    <scope>NUCLEOTIDE SEQUENCE [LARGE SCALE GENOMIC DNA]</scope>
    <source>
        <strain evidence="9 10">19197</strain>
    </source>
</reference>
<keyword evidence="4" id="KW-1003">Cell membrane</keyword>